<proteinExistence type="predicted"/>
<dbReference type="PROSITE" id="PS51257">
    <property type="entry name" value="PROKAR_LIPOPROTEIN"/>
    <property type="match status" value="1"/>
</dbReference>
<organism evidence="1 2">
    <name type="scientific">Eiseniibacteriota bacterium</name>
    <dbReference type="NCBI Taxonomy" id="2212470"/>
    <lineage>
        <taxon>Bacteria</taxon>
        <taxon>Candidatus Eiseniibacteriota</taxon>
    </lineage>
</organism>
<evidence type="ECO:0000313" key="1">
    <source>
        <dbReference type="EMBL" id="MCA9726403.1"/>
    </source>
</evidence>
<gene>
    <name evidence="1" type="ORF">KC729_01890</name>
</gene>
<dbReference type="Proteomes" id="UP000697710">
    <property type="component" value="Unassembled WGS sequence"/>
</dbReference>
<accession>A0A956RMU2</accession>
<dbReference type="EMBL" id="JAGQHR010000027">
    <property type="protein sequence ID" value="MCA9726403.1"/>
    <property type="molecule type" value="Genomic_DNA"/>
</dbReference>
<reference evidence="1" key="2">
    <citation type="journal article" date="2021" name="Microbiome">
        <title>Successional dynamics and alternative stable states in a saline activated sludge microbial community over 9 years.</title>
        <authorList>
            <person name="Wang Y."/>
            <person name="Ye J."/>
            <person name="Ju F."/>
            <person name="Liu L."/>
            <person name="Boyd J.A."/>
            <person name="Deng Y."/>
            <person name="Parks D.H."/>
            <person name="Jiang X."/>
            <person name="Yin X."/>
            <person name="Woodcroft B.J."/>
            <person name="Tyson G.W."/>
            <person name="Hugenholtz P."/>
            <person name="Polz M.F."/>
            <person name="Zhang T."/>
        </authorList>
    </citation>
    <scope>NUCLEOTIDE SEQUENCE</scope>
    <source>
        <strain evidence="1">HKST-UBA01</strain>
    </source>
</reference>
<comment type="caution">
    <text evidence="1">The sequence shown here is derived from an EMBL/GenBank/DDBJ whole genome shotgun (WGS) entry which is preliminary data.</text>
</comment>
<evidence type="ECO:0000313" key="2">
    <source>
        <dbReference type="Proteomes" id="UP000697710"/>
    </source>
</evidence>
<protein>
    <submittedName>
        <fullName evidence="1">Uncharacterized protein</fullName>
    </submittedName>
</protein>
<dbReference type="AlphaFoldDB" id="A0A956RMU2"/>
<reference evidence="1" key="1">
    <citation type="submission" date="2020-04" db="EMBL/GenBank/DDBJ databases">
        <authorList>
            <person name="Zhang T."/>
        </authorList>
    </citation>
    <scope>NUCLEOTIDE SEQUENCE</scope>
    <source>
        <strain evidence="1">HKST-UBA01</strain>
    </source>
</reference>
<sequence length="187" mass="21060">MSRFRQAAARFLPGCRPMLLLGIAVVPGLLACSQPMRDGPRIRQVPEGFIYDANASQARSVLLDVEKADEGAWIQMTLDDEHSSIFITRYAVGLDPRDVEAAYEAYVERYPAPGYTRLEEIEIDGRPAWGFAQTQWTGDALCAVSYCAIIPYESQTFAVEFFSDMERWLDPVSQREVVSRFEVPHSS</sequence>
<name>A0A956RMU2_UNCEI</name>